<proteinExistence type="inferred from homology"/>
<dbReference type="GO" id="GO:0009279">
    <property type="term" value="C:cell outer membrane"/>
    <property type="evidence" value="ECO:0007669"/>
    <property type="project" value="UniProtKB-SubCell"/>
</dbReference>
<dbReference type="STRING" id="332999.SAMN04488511_102292"/>
<keyword evidence="4" id="KW-0472">Membrane</keyword>
<evidence type="ECO:0000259" key="7">
    <source>
        <dbReference type="Pfam" id="PF07980"/>
    </source>
</evidence>
<evidence type="ECO:0000259" key="8">
    <source>
        <dbReference type="Pfam" id="PF14322"/>
    </source>
</evidence>
<dbReference type="OrthoDB" id="653598at2"/>
<evidence type="ECO:0000256" key="4">
    <source>
        <dbReference type="ARBA" id="ARBA00023136"/>
    </source>
</evidence>
<feature type="domain" description="SusD-like N-terminal" evidence="8">
    <location>
        <begin position="23"/>
        <end position="226"/>
    </location>
</feature>
<name>A0A1I0SP66_9SPHI</name>
<reference evidence="10" key="1">
    <citation type="submission" date="2016-10" db="EMBL/GenBank/DDBJ databases">
        <authorList>
            <person name="Varghese N."/>
            <person name="Submissions S."/>
        </authorList>
    </citation>
    <scope>NUCLEOTIDE SEQUENCE [LARGE SCALE GENOMIC DNA]</scope>
    <source>
        <strain evidence="10">DSM 18130</strain>
    </source>
</reference>
<feature type="signal peptide" evidence="6">
    <location>
        <begin position="1"/>
        <end position="24"/>
    </location>
</feature>
<comment type="subcellular location">
    <subcellularLocation>
        <location evidence="1">Cell outer membrane</location>
    </subcellularLocation>
</comment>
<evidence type="ECO:0000256" key="3">
    <source>
        <dbReference type="ARBA" id="ARBA00022729"/>
    </source>
</evidence>
<dbReference type="SUPFAM" id="SSF48452">
    <property type="entry name" value="TPR-like"/>
    <property type="match status" value="1"/>
</dbReference>
<evidence type="ECO:0000313" key="9">
    <source>
        <dbReference type="EMBL" id="SFA41295.1"/>
    </source>
</evidence>
<dbReference type="RefSeq" id="WP_090980537.1">
    <property type="nucleotide sequence ID" value="NZ_FOJM01000002.1"/>
</dbReference>
<evidence type="ECO:0000256" key="6">
    <source>
        <dbReference type="SAM" id="SignalP"/>
    </source>
</evidence>
<evidence type="ECO:0000256" key="1">
    <source>
        <dbReference type="ARBA" id="ARBA00004442"/>
    </source>
</evidence>
<evidence type="ECO:0000313" key="10">
    <source>
        <dbReference type="Proteomes" id="UP000198836"/>
    </source>
</evidence>
<evidence type="ECO:0000256" key="5">
    <source>
        <dbReference type="ARBA" id="ARBA00023237"/>
    </source>
</evidence>
<keyword evidence="10" id="KW-1185">Reference proteome</keyword>
<comment type="similarity">
    <text evidence="2">Belongs to the SusD family.</text>
</comment>
<dbReference type="InterPro" id="IPR011990">
    <property type="entry name" value="TPR-like_helical_dom_sf"/>
</dbReference>
<gene>
    <name evidence="9" type="ORF">SAMN04488511_102292</name>
</gene>
<dbReference type="Proteomes" id="UP000198836">
    <property type="component" value="Unassembled WGS sequence"/>
</dbReference>
<protein>
    <submittedName>
        <fullName evidence="9">SusD family protein</fullName>
    </submittedName>
</protein>
<dbReference type="Gene3D" id="1.25.40.390">
    <property type="match status" value="1"/>
</dbReference>
<keyword evidence="3 6" id="KW-0732">Signal</keyword>
<dbReference type="AlphaFoldDB" id="A0A1I0SP66"/>
<feature type="domain" description="RagB/SusD" evidence="7">
    <location>
        <begin position="338"/>
        <end position="454"/>
    </location>
</feature>
<dbReference type="PROSITE" id="PS51257">
    <property type="entry name" value="PROKAR_LIPOPROTEIN"/>
    <property type="match status" value="1"/>
</dbReference>
<dbReference type="Pfam" id="PF07980">
    <property type="entry name" value="SusD_RagB"/>
    <property type="match status" value="1"/>
</dbReference>
<keyword evidence="5" id="KW-0998">Cell outer membrane</keyword>
<evidence type="ECO:0000256" key="2">
    <source>
        <dbReference type="ARBA" id="ARBA00006275"/>
    </source>
</evidence>
<dbReference type="Pfam" id="PF14322">
    <property type="entry name" value="SusD-like_3"/>
    <property type="match status" value="1"/>
</dbReference>
<dbReference type="EMBL" id="FOJM01000002">
    <property type="protein sequence ID" value="SFA41295.1"/>
    <property type="molecule type" value="Genomic_DNA"/>
</dbReference>
<dbReference type="InterPro" id="IPR012944">
    <property type="entry name" value="SusD_RagB_dom"/>
</dbReference>
<sequence length="456" mass="50807">MKRLLKTMCLLFAGLLLFSCQKEFLDKKPDKALLIPTTLEDFNALMDNLTVFNSSPALQEISADDYYANDAGVAGFTTAVQKNSYLWAADLYQNQPCTDWNLPYQQIFYANIILDGLADRKDGNGSLADQNTVKGSALFHRAFAFYNLVQLFARAYDQATAVTDMGIPLRLTADVNAKVGRASVQQVYDQVIGDLLEAVQLLPVQTRFKSRPSRAAADALLARVYLSMENYELADQYAAAALALNASLLDYNTISPAAMNPFPASPAADNPEVIFYDKLISYGFTSSTRTTVADELYQLYAGGDLRKSIYFTDIAPFYFKGRYTGFRLQLFGGLAVDELYLIRAESLARMGDVAGAMKELNTLLVTRWMKGSFKPLSSGSPDEALRIILIERRKELVFRGLRWGDLKRLNKDPRFAKTIIRTVVGQAYTLDPGDKRYVFPIPAEEIVAGGMVQNER</sequence>
<dbReference type="InterPro" id="IPR033985">
    <property type="entry name" value="SusD-like_N"/>
</dbReference>
<accession>A0A1I0SP66</accession>
<feature type="chain" id="PRO_5011623509" evidence="6">
    <location>
        <begin position="25"/>
        <end position="456"/>
    </location>
</feature>
<organism evidence="9 10">
    <name type="scientific">Pedobacter suwonensis</name>
    <dbReference type="NCBI Taxonomy" id="332999"/>
    <lineage>
        <taxon>Bacteria</taxon>
        <taxon>Pseudomonadati</taxon>
        <taxon>Bacteroidota</taxon>
        <taxon>Sphingobacteriia</taxon>
        <taxon>Sphingobacteriales</taxon>
        <taxon>Sphingobacteriaceae</taxon>
        <taxon>Pedobacter</taxon>
    </lineage>
</organism>